<accession>A0A7X6LBJ1</accession>
<evidence type="ECO:0000313" key="2">
    <source>
        <dbReference type="Proteomes" id="UP000540698"/>
    </source>
</evidence>
<dbReference type="GO" id="GO:0009306">
    <property type="term" value="P:protein secretion"/>
    <property type="evidence" value="ECO:0007669"/>
    <property type="project" value="InterPro"/>
</dbReference>
<protein>
    <submittedName>
        <fullName evidence="1">ESX-1 secretion-associated protein</fullName>
    </submittedName>
</protein>
<keyword evidence="2" id="KW-1185">Reference proteome</keyword>
<reference evidence="1 2" key="1">
    <citation type="submission" date="2020-04" db="EMBL/GenBank/DDBJ databases">
        <title>MicrobeNet Type strains.</title>
        <authorList>
            <person name="Nicholson A.C."/>
        </authorList>
    </citation>
    <scope>NUCLEOTIDE SEQUENCE [LARGE SCALE GENOMIC DNA]</scope>
    <source>
        <strain evidence="1 2">DSM 44956</strain>
    </source>
</reference>
<organism evidence="1 2">
    <name type="scientific">Nocardia gamkensis</name>
    <dbReference type="NCBI Taxonomy" id="352869"/>
    <lineage>
        <taxon>Bacteria</taxon>
        <taxon>Bacillati</taxon>
        <taxon>Actinomycetota</taxon>
        <taxon>Actinomycetes</taxon>
        <taxon>Mycobacteriales</taxon>
        <taxon>Nocardiaceae</taxon>
        <taxon>Nocardia</taxon>
    </lineage>
</organism>
<proteinExistence type="predicted"/>
<dbReference type="EMBL" id="JAAXOS010000027">
    <property type="protein sequence ID" value="NKY31189.1"/>
    <property type="molecule type" value="Genomic_DNA"/>
</dbReference>
<dbReference type="Pfam" id="PF10824">
    <property type="entry name" value="T7SS_ESX_EspC"/>
    <property type="match status" value="1"/>
</dbReference>
<comment type="caution">
    <text evidence="1">The sequence shown here is derived from an EMBL/GenBank/DDBJ whole genome shotgun (WGS) entry which is preliminary data.</text>
</comment>
<dbReference type="Proteomes" id="UP000540698">
    <property type="component" value="Unassembled WGS sequence"/>
</dbReference>
<evidence type="ECO:0000313" key="1">
    <source>
        <dbReference type="EMBL" id="NKY31189.1"/>
    </source>
</evidence>
<sequence length="110" mass="11458">MVEQNQPQPATTMQVDPAALRSFAQTLRTEATSVTDLGAGEGLGVAAGALPGTDFGPVAQRANDAAHRCLERIGSRLTTIADSLHNAAGKYELAEDDFAAKLRAIGLQLP</sequence>
<dbReference type="InterPro" id="IPR022536">
    <property type="entry name" value="EspC"/>
</dbReference>
<dbReference type="RefSeq" id="WP_062975502.1">
    <property type="nucleotide sequence ID" value="NZ_JAAXOS010000027.1"/>
</dbReference>
<dbReference type="AlphaFoldDB" id="A0A7X6LBJ1"/>
<gene>
    <name evidence="1" type="ORF">HGB38_34055</name>
</gene>
<name>A0A7X6LBJ1_9NOCA</name>